<dbReference type="AlphaFoldDB" id="A0A2P2NXA8"/>
<protein>
    <submittedName>
        <fullName evidence="1">Uncharacterized protein</fullName>
    </submittedName>
</protein>
<name>A0A2P2NXA8_RHIMU</name>
<proteinExistence type="predicted"/>
<reference evidence="1" key="1">
    <citation type="submission" date="2018-02" db="EMBL/GenBank/DDBJ databases">
        <title>Rhizophora mucronata_Transcriptome.</title>
        <authorList>
            <person name="Meera S.P."/>
            <person name="Sreeshan A."/>
            <person name="Augustine A."/>
        </authorList>
    </citation>
    <scope>NUCLEOTIDE SEQUENCE</scope>
    <source>
        <tissue evidence="1">Leaf</tissue>
    </source>
</reference>
<dbReference type="EMBL" id="GGEC01066663">
    <property type="protein sequence ID" value="MBX47147.1"/>
    <property type="molecule type" value="Transcribed_RNA"/>
</dbReference>
<accession>A0A2P2NXA8</accession>
<evidence type="ECO:0000313" key="1">
    <source>
        <dbReference type="EMBL" id="MBX47147.1"/>
    </source>
</evidence>
<organism evidence="1">
    <name type="scientific">Rhizophora mucronata</name>
    <name type="common">Asiatic mangrove</name>
    <dbReference type="NCBI Taxonomy" id="61149"/>
    <lineage>
        <taxon>Eukaryota</taxon>
        <taxon>Viridiplantae</taxon>
        <taxon>Streptophyta</taxon>
        <taxon>Embryophyta</taxon>
        <taxon>Tracheophyta</taxon>
        <taxon>Spermatophyta</taxon>
        <taxon>Magnoliopsida</taxon>
        <taxon>eudicotyledons</taxon>
        <taxon>Gunneridae</taxon>
        <taxon>Pentapetalae</taxon>
        <taxon>rosids</taxon>
        <taxon>fabids</taxon>
        <taxon>Malpighiales</taxon>
        <taxon>Rhizophoraceae</taxon>
        <taxon>Rhizophora</taxon>
    </lineage>
</organism>
<sequence>MCKMMLILAIRVIAKFKRRDYGKGICINGVRGRGDLGLNFEEFPLTDINYNAHLTQCM</sequence>